<dbReference type="Pfam" id="PF04851">
    <property type="entry name" value="ResIII"/>
    <property type="match status" value="1"/>
</dbReference>
<evidence type="ECO:0000256" key="4">
    <source>
        <dbReference type="ARBA" id="ARBA00022840"/>
    </source>
</evidence>
<dbReference type="RefSeq" id="WP_190349718.1">
    <property type="nucleotide sequence ID" value="NZ_JACJPY010000008.1"/>
</dbReference>
<dbReference type="PROSITE" id="PS51192">
    <property type="entry name" value="HELICASE_ATP_BIND_1"/>
    <property type="match status" value="1"/>
</dbReference>
<keyword evidence="1" id="KW-0547">Nucleotide-binding</keyword>
<dbReference type="InterPro" id="IPR006935">
    <property type="entry name" value="Helicase/UvrB_N"/>
</dbReference>
<dbReference type="InterPro" id="IPR029471">
    <property type="entry name" value="HNH_5"/>
</dbReference>
<feature type="domain" description="Helicase C-terminal" evidence="6">
    <location>
        <begin position="281"/>
        <end position="473"/>
    </location>
</feature>
<keyword evidence="3 7" id="KW-0347">Helicase</keyword>
<sequence>MYKSINLDAQRKLLVNSPLKTPFAHQTEAFAALNKVFQIGKKKSASGILVLPTGAGKTFTAVRWLCNHVLSKNIKVLWLAPSYYLLDQAAATFEDNIREIPDRQTINIRCVSSSKSHAKASSIQLSDDVILMTTQTAIINLHSTAKDKYNQTITTALRKFIDDNQNSEFFVVVDEAHHTPAYGLRNLLIGEQESALGLRSLLPNLYLLGLTATPTYTDKAKKGWLSKIFTDGKQGVIYQADKEKLMMQGILARPNYTEIPTGTEVELDDALYEELTNKHKDLPEKIIETLAENQDRNNAIVNTYIADKNRYGKTIIFADRWFQCVYLKDKLREKGIRVDAIYSQIDADKGSAEARNKVTQSDNQSILRQFTTGLDENKNHAPLDVLINVRMLTEGADVPSVQTVFITRQTTSQILMTQMIGRALRGEKAGGSSEANIVLFFDDWKRLIDWADPAHEDGGTKETQVPKRERYPLEYIAIHLVEELSKSFENGGDYVMPPFSRIFPIGWYKTEITYAEDDESQDTMETVTEFVMVYEHTQKRFEDFIKFIDKAYLKDEWTKERLEYAWIESEIESWIKIYFDPDSDNIGEKLSSSVAKIVRHIAQNESVPHYYPFEDRALYDVDKIAQKVIDLKLFHHARNKFLQEEFTKPNSLWQTFYKSFRNFETAVHASEMKIISDDSNIPIVDIPAPKPQPVIQELTEKEKKQVKERDGNACLCCGNRKKLQIDHVFPFSLGGETSIDNSQTLCMKCNGFKGKNEIDFRTKKTPLKSPKAFDTSNLNKLVSADKNITESLTRVINFFYNCSAVYRIVHYKANNDKYLTVWEIHLFSGNDPKWLRQHEPQIFNFIHHELGCPLVTGIKVVTHNS</sequence>
<dbReference type="SMART" id="SM00507">
    <property type="entry name" value="HNHc"/>
    <property type="match status" value="1"/>
</dbReference>
<dbReference type="Gene3D" id="1.10.30.50">
    <property type="match status" value="1"/>
</dbReference>
<name>A0A926Z712_9CYAN</name>
<reference evidence="7" key="1">
    <citation type="journal article" date="2015" name="ISME J.">
        <title>Draft Genome Sequence of Streptomyces incarnatus NRRL8089, which Produces the Nucleoside Antibiotic Sinefungin.</title>
        <authorList>
            <person name="Oshima K."/>
            <person name="Hattori M."/>
            <person name="Shimizu H."/>
            <person name="Fukuda K."/>
            <person name="Nemoto M."/>
            <person name="Inagaki K."/>
            <person name="Tamura T."/>
        </authorList>
    </citation>
    <scope>NUCLEOTIDE SEQUENCE</scope>
    <source>
        <strain evidence="7">FACHB-1277</strain>
    </source>
</reference>
<gene>
    <name evidence="7" type="ORF">H6F44_04280</name>
</gene>
<dbReference type="SUPFAM" id="SSF52540">
    <property type="entry name" value="P-loop containing nucleoside triphosphate hydrolases"/>
    <property type="match status" value="1"/>
</dbReference>
<keyword evidence="8" id="KW-1185">Reference proteome</keyword>
<evidence type="ECO:0000313" key="7">
    <source>
        <dbReference type="EMBL" id="MBD2149344.1"/>
    </source>
</evidence>
<dbReference type="Gene3D" id="3.40.50.300">
    <property type="entry name" value="P-loop containing nucleotide triphosphate hydrolases"/>
    <property type="match status" value="2"/>
</dbReference>
<dbReference type="SMART" id="SM00487">
    <property type="entry name" value="DEXDc"/>
    <property type="match status" value="1"/>
</dbReference>
<organism evidence="7 8">
    <name type="scientific">Pseudanabaena cinerea FACHB-1277</name>
    <dbReference type="NCBI Taxonomy" id="2949581"/>
    <lineage>
        <taxon>Bacteria</taxon>
        <taxon>Bacillati</taxon>
        <taxon>Cyanobacteriota</taxon>
        <taxon>Cyanophyceae</taxon>
        <taxon>Pseudanabaenales</taxon>
        <taxon>Pseudanabaenaceae</taxon>
        <taxon>Pseudanabaena</taxon>
        <taxon>Pseudanabaena cinerea</taxon>
    </lineage>
</organism>
<dbReference type="SMART" id="SM00490">
    <property type="entry name" value="HELICc"/>
    <property type="match status" value="1"/>
</dbReference>
<dbReference type="InterPro" id="IPR003615">
    <property type="entry name" value="HNH_nuc"/>
</dbReference>
<dbReference type="PANTHER" id="PTHR11274:SF0">
    <property type="entry name" value="GENERAL TRANSCRIPTION AND DNA REPAIR FACTOR IIH HELICASE SUBUNIT XPB"/>
    <property type="match status" value="1"/>
</dbReference>
<dbReference type="Pfam" id="PF00271">
    <property type="entry name" value="Helicase_C"/>
    <property type="match status" value="1"/>
</dbReference>
<evidence type="ECO:0000256" key="3">
    <source>
        <dbReference type="ARBA" id="ARBA00022806"/>
    </source>
</evidence>
<reference evidence="7" key="2">
    <citation type="submission" date="2020-08" db="EMBL/GenBank/DDBJ databases">
        <authorList>
            <person name="Chen M."/>
            <person name="Teng W."/>
            <person name="Zhao L."/>
            <person name="Hu C."/>
            <person name="Zhou Y."/>
            <person name="Han B."/>
            <person name="Song L."/>
            <person name="Shu W."/>
        </authorList>
    </citation>
    <scope>NUCLEOTIDE SEQUENCE</scope>
    <source>
        <strain evidence="7">FACHB-1277</strain>
    </source>
</reference>
<proteinExistence type="predicted"/>
<keyword evidence="4" id="KW-0067">ATP-binding</keyword>
<comment type="caution">
    <text evidence="7">The sequence shown here is derived from an EMBL/GenBank/DDBJ whole genome shotgun (WGS) entry which is preliminary data.</text>
</comment>
<keyword evidence="2" id="KW-0378">Hydrolase</keyword>
<dbReference type="PROSITE" id="PS51194">
    <property type="entry name" value="HELICASE_CTER"/>
    <property type="match status" value="1"/>
</dbReference>
<dbReference type="GO" id="GO:0003677">
    <property type="term" value="F:DNA binding"/>
    <property type="evidence" value="ECO:0007669"/>
    <property type="project" value="InterPro"/>
</dbReference>
<dbReference type="PANTHER" id="PTHR11274">
    <property type="entry name" value="RAD25/XP-B DNA REPAIR HELICASE"/>
    <property type="match status" value="1"/>
</dbReference>
<protein>
    <submittedName>
        <fullName evidence="7">DEAD/DEAH box helicase family protein</fullName>
    </submittedName>
</protein>
<dbReference type="InterPro" id="IPR014001">
    <property type="entry name" value="Helicase_ATP-bd"/>
</dbReference>
<dbReference type="GO" id="GO:0004386">
    <property type="term" value="F:helicase activity"/>
    <property type="evidence" value="ECO:0007669"/>
    <property type="project" value="UniProtKB-KW"/>
</dbReference>
<dbReference type="GO" id="GO:0016787">
    <property type="term" value="F:hydrolase activity"/>
    <property type="evidence" value="ECO:0007669"/>
    <property type="project" value="UniProtKB-KW"/>
</dbReference>
<dbReference type="AlphaFoldDB" id="A0A926Z712"/>
<evidence type="ECO:0000256" key="1">
    <source>
        <dbReference type="ARBA" id="ARBA00022741"/>
    </source>
</evidence>
<dbReference type="InterPro" id="IPR027417">
    <property type="entry name" value="P-loop_NTPase"/>
</dbReference>
<dbReference type="InterPro" id="IPR050615">
    <property type="entry name" value="ATP-dep_DNA_Helicase"/>
</dbReference>
<feature type="domain" description="Helicase ATP-binding" evidence="5">
    <location>
        <begin position="38"/>
        <end position="232"/>
    </location>
</feature>
<dbReference type="Proteomes" id="UP000631421">
    <property type="component" value="Unassembled WGS sequence"/>
</dbReference>
<evidence type="ECO:0000259" key="5">
    <source>
        <dbReference type="PROSITE" id="PS51192"/>
    </source>
</evidence>
<dbReference type="Pfam" id="PF14279">
    <property type="entry name" value="HNH_5"/>
    <property type="match status" value="1"/>
</dbReference>
<dbReference type="CDD" id="cd00085">
    <property type="entry name" value="HNHc"/>
    <property type="match status" value="1"/>
</dbReference>
<dbReference type="GO" id="GO:0005524">
    <property type="term" value="F:ATP binding"/>
    <property type="evidence" value="ECO:0007669"/>
    <property type="project" value="UniProtKB-KW"/>
</dbReference>
<dbReference type="EMBL" id="JACJPY010000008">
    <property type="protein sequence ID" value="MBD2149344.1"/>
    <property type="molecule type" value="Genomic_DNA"/>
</dbReference>
<evidence type="ECO:0000256" key="2">
    <source>
        <dbReference type="ARBA" id="ARBA00022801"/>
    </source>
</evidence>
<accession>A0A926Z712</accession>
<evidence type="ECO:0000259" key="6">
    <source>
        <dbReference type="PROSITE" id="PS51194"/>
    </source>
</evidence>
<evidence type="ECO:0000313" key="8">
    <source>
        <dbReference type="Proteomes" id="UP000631421"/>
    </source>
</evidence>
<dbReference type="InterPro" id="IPR001650">
    <property type="entry name" value="Helicase_C-like"/>
</dbReference>